<accession>A0A0K1IY28</accession>
<gene>
    <name evidence="6" type="ORF">ABY42_16365</name>
</gene>
<dbReference type="CDD" id="cd00452">
    <property type="entry name" value="KDPG_aldolase"/>
    <property type="match status" value="1"/>
</dbReference>
<dbReference type="Gene3D" id="3.20.20.70">
    <property type="entry name" value="Aldolase class I"/>
    <property type="match status" value="1"/>
</dbReference>
<dbReference type="PANTHER" id="PTHR30246">
    <property type="entry name" value="2-KETO-3-DEOXY-6-PHOSPHOGLUCONATE ALDOLASE"/>
    <property type="match status" value="1"/>
</dbReference>
<protein>
    <submittedName>
        <fullName evidence="6">2-dehydro-3-deoxyphosphogluconate aldolase</fullName>
    </submittedName>
</protein>
<evidence type="ECO:0000256" key="1">
    <source>
        <dbReference type="ARBA" id="ARBA00004761"/>
    </source>
</evidence>
<evidence type="ECO:0000256" key="2">
    <source>
        <dbReference type="ARBA" id="ARBA00006906"/>
    </source>
</evidence>
<comment type="similarity">
    <text evidence="2">Belongs to the KHG/KDPG aldolase family.</text>
</comment>
<comment type="subunit">
    <text evidence="3">Homotrimer.</text>
</comment>
<dbReference type="InterPro" id="IPR013785">
    <property type="entry name" value="Aldolase_TIM"/>
</dbReference>
<dbReference type="PATRIC" id="fig|35746.4.peg.3547"/>
<dbReference type="GeneID" id="25247558"/>
<dbReference type="Pfam" id="PF01081">
    <property type="entry name" value="Aldolase"/>
    <property type="match status" value="1"/>
</dbReference>
<keyword evidence="5" id="KW-0119">Carbohydrate metabolism</keyword>
<dbReference type="Proteomes" id="UP000066124">
    <property type="component" value="Plasmid pHG1"/>
</dbReference>
<evidence type="ECO:0000313" key="6">
    <source>
        <dbReference type="EMBL" id="AKU09371.1"/>
    </source>
</evidence>
<evidence type="ECO:0000256" key="5">
    <source>
        <dbReference type="ARBA" id="ARBA00023277"/>
    </source>
</evidence>
<keyword evidence="6" id="KW-0614">Plasmid</keyword>
<name>A0A0K1IY28_HALGI</name>
<reference evidence="7" key="1">
    <citation type="journal article" date="2015" name="J. Biotechnol.">
        <title>Complete genome sequence of Haloferax gibbonsii strain ARA6, a potential producer of polyhydroxyalkanoates and halocins isolated from Araruama, Rio de Janeiro, Brasil.</title>
        <authorList>
            <person name="Pinto L.H."/>
            <person name="D'Alincourt Carvalho-Assef A.P."/>
            <person name="Vieira R.P."/>
            <person name="Clementino M.M."/>
            <person name="Albano R.M."/>
        </authorList>
    </citation>
    <scope>NUCLEOTIDE SEQUENCE [LARGE SCALE GENOMIC DNA]</scope>
    <source>
        <strain evidence="7">ARA6</strain>
        <plasmid evidence="7">Plasmid pHG1</plasmid>
    </source>
</reference>
<evidence type="ECO:0000256" key="4">
    <source>
        <dbReference type="ARBA" id="ARBA00023239"/>
    </source>
</evidence>
<evidence type="ECO:0000313" key="7">
    <source>
        <dbReference type="Proteomes" id="UP000066124"/>
    </source>
</evidence>
<organism evidence="6 7">
    <name type="scientific">Haloferax gibbonsii</name>
    <dbReference type="NCBI Taxonomy" id="35746"/>
    <lineage>
        <taxon>Archaea</taxon>
        <taxon>Methanobacteriati</taxon>
        <taxon>Methanobacteriota</taxon>
        <taxon>Stenosarchaea group</taxon>
        <taxon>Halobacteria</taxon>
        <taxon>Halobacteriales</taxon>
        <taxon>Haloferacaceae</taxon>
        <taxon>Haloferax</taxon>
    </lineage>
</organism>
<dbReference type="InterPro" id="IPR000887">
    <property type="entry name" value="Aldlse_KDPG_KHG"/>
</dbReference>
<comment type="pathway">
    <text evidence="1">Carbohydrate acid metabolism.</text>
</comment>
<evidence type="ECO:0000256" key="3">
    <source>
        <dbReference type="ARBA" id="ARBA00011233"/>
    </source>
</evidence>
<dbReference type="GO" id="GO:0016829">
    <property type="term" value="F:lyase activity"/>
    <property type="evidence" value="ECO:0007669"/>
    <property type="project" value="UniProtKB-KW"/>
</dbReference>
<keyword evidence="4" id="KW-0456">Lyase</keyword>
<geneLocation type="plasmid" evidence="6 7">
    <name>pHG1</name>
</geneLocation>
<dbReference type="NCBIfam" id="TIGR01182">
    <property type="entry name" value="eda"/>
    <property type="match status" value="1"/>
</dbReference>
<dbReference type="SUPFAM" id="SSF51569">
    <property type="entry name" value="Aldolase"/>
    <property type="match status" value="1"/>
</dbReference>
<dbReference type="KEGG" id="hgi:ABY42_16365"/>
<dbReference type="EMBL" id="CP011948">
    <property type="protein sequence ID" value="AKU09371.1"/>
    <property type="molecule type" value="Genomic_DNA"/>
</dbReference>
<dbReference type="AlphaFoldDB" id="A0A0K1IY28"/>
<dbReference type="RefSeq" id="WP_050460141.1">
    <property type="nucleotide sequence ID" value="NZ_CP011948.1"/>
</dbReference>
<dbReference type="PANTHER" id="PTHR30246:SF1">
    <property type="entry name" value="2-DEHYDRO-3-DEOXY-6-PHOSPHOGALACTONATE ALDOLASE-RELATED"/>
    <property type="match status" value="1"/>
</dbReference>
<sequence>MVASTAQRIAESGIVAIIRGTDPETAIETVDALRRGGVSTVEITANTEGVLDMIRDVSESFAADEVTVGAGTVLDAATARAATLAGAEFIVTPSFDEGVVETANRYGVPSLVGIATPTEAVDAFEAGADMVKVFPAGTLGPGFVSALDGPLGHIPTVPTGGVGLDNVDEFFDAGATAVGVGSSIVDTEAIACGEFDGIEANARAFREAVEATRSE</sequence>
<proteinExistence type="inferred from homology"/>